<dbReference type="InterPro" id="IPR001577">
    <property type="entry name" value="Peptidase_M8"/>
</dbReference>
<evidence type="ECO:0000256" key="10">
    <source>
        <dbReference type="RuleBase" id="RU366077"/>
    </source>
</evidence>
<sequence length="634" mass="68600">MCFLPRLVAWLAALLVLSALDVQHSAAGHACIHGSRKERLITGVRIGEKAVVKREARQPMRFFTHLDVTITAILPDTKRQTILDEVIPSLLDYLSETLSVSPLSQPVLLDSQCSPEGFYLTPGGRQCVETCQPTICGTVRVPNEHLKACVECRGRGSGGECSPSNPAKDGQGVPSTDFVLYISANQSQCPKDSEATVLAFASACQLEASQDRPIAGYINFCPTALKDTNNAYVYSVAKHEMLHALAFSSQLFPYWRHQNGEPRTLRSSSGEPPIDDSDSPVADSSTVKTLTYNSWRTAGRGPVQHTIIALATEAILREGRAHFGYPELQGVELENQGGDGTALQHWEKRLLGNEAMTGVFTFDPVFSRLSLAVMEDSGWYSVNYSSASPLLWGRGKGRSFVEEGCGNLVEDTHDESNPFCGVHESSNRLGCTLGRGAVAQCNRVTFTSQLHPGFQAFTYQSGAGTNCSDPANQQVTRENVRGEKYGSGSRCVGQGREWKTISGGFVYSSSQFGGGCYEYECSEGGVTVFVKGVPFKCSCEGEEHIVDLSWGSESCVTGSIICPSCSSICYDDHPISVCPHPEPEECYGRVVGREGDCSRRVGSTRHVVGGASTTPLVSHVSLVLITIFLLLMTN</sequence>
<keyword evidence="3 9" id="KW-0479">Metal-binding</keyword>
<gene>
    <name evidence="13" type="ORF">GBAR_LOCUS1648</name>
</gene>
<name>A0AA35W3B0_GEOBA</name>
<dbReference type="GO" id="GO:0007155">
    <property type="term" value="P:cell adhesion"/>
    <property type="evidence" value="ECO:0007669"/>
    <property type="project" value="InterPro"/>
</dbReference>
<feature type="chain" id="PRO_5041483712" description="Leishmanolysin-like peptidase" evidence="10">
    <location>
        <begin position="20"/>
        <end position="634"/>
    </location>
</feature>
<evidence type="ECO:0000313" key="14">
    <source>
        <dbReference type="Proteomes" id="UP001174909"/>
    </source>
</evidence>
<dbReference type="Gene3D" id="3.90.132.10">
    <property type="entry name" value="Leishmanolysin , domain 2"/>
    <property type="match status" value="1"/>
</dbReference>
<keyword evidence="12" id="KW-0472">Membrane</keyword>
<dbReference type="PANTHER" id="PTHR10942">
    <property type="entry name" value="LEISHMANOLYSIN-LIKE PEPTIDASE"/>
    <property type="match status" value="1"/>
</dbReference>
<evidence type="ECO:0000256" key="1">
    <source>
        <dbReference type="ARBA" id="ARBA00005860"/>
    </source>
</evidence>
<proteinExistence type="inferred from homology"/>
<evidence type="ECO:0000313" key="13">
    <source>
        <dbReference type="EMBL" id="CAI7995194.1"/>
    </source>
</evidence>
<keyword evidence="5 9" id="KW-0862">Zinc</keyword>
<keyword evidence="4 10" id="KW-0378">Hydrolase</keyword>
<comment type="cofactor">
    <cofactor evidence="9 10">
        <name>Zn(2+)</name>
        <dbReference type="ChEBI" id="CHEBI:29105"/>
    </cofactor>
    <text evidence="9 10">Binds 1 zinc ion per subunit.</text>
</comment>
<protein>
    <recommendedName>
        <fullName evidence="7 10">Leishmanolysin-like peptidase</fullName>
        <ecNumber evidence="10">3.4.24.-</ecNumber>
    </recommendedName>
</protein>
<keyword evidence="14" id="KW-1185">Reference proteome</keyword>
<dbReference type="EMBL" id="CASHTH010000239">
    <property type="protein sequence ID" value="CAI7995194.1"/>
    <property type="molecule type" value="Genomic_DNA"/>
</dbReference>
<evidence type="ECO:0000256" key="5">
    <source>
        <dbReference type="ARBA" id="ARBA00022833"/>
    </source>
</evidence>
<dbReference type="GO" id="GO:0006508">
    <property type="term" value="P:proteolysis"/>
    <property type="evidence" value="ECO:0007669"/>
    <property type="project" value="UniProtKB-KW"/>
</dbReference>
<evidence type="ECO:0000256" key="4">
    <source>
        <dbReference type="ARBA" id="ARBA00022801"/>
    </source>
</evidence>
<dbReference type="GO" id="GO:0004222">
    <property type="term" value="F:metalloendopeptidase activity"/>
    <property type="evidence" value="ECO:0007669"/>
    <property type="project" value="UniProtKB-UniRule"/>
</dbReference>
<reference evidence="13" key="1">
    <citation type="submission" date="2023-03" db="EMBL/GenBank/DDBJ databases">
        <authorList>
            <person name="Steffen K."/>
            <person name="Cardenas P."/>
        </authorList>
    </citation>
    <scope>NUCLEOTIDE SEQUENCE</scope>
</reference>
<dbReference type="FunFam" id="3.90.132.10:FF:000001">
    <property type="entry name" value="leishmanolysin-like peptidase isoform X2"/>
    <property type="match status" value="1"/>
</dbReference>
<keyword evidence="12" id="KW-1133">Transmembrane helix</keyword>
<dbReference type="Gene3D" id="3.10.170.20">
    <property type="match status" value="1"/>
</dbReference>
<keyword evidence="2 10" id="KW-0645">Protease</keyword>
<feature type="binding site" evidence="9">
    <location>
        <position position="239"/>
    </location>
    <ligand>
        <name>Zn(2+)</name>
        <dbReference type="ChEBI" id="CHEBI:29105"/>
        <note>catalytic</note>
    </ligand>
</feature>
<evidence type="ECO:0000256" key="3">
    <source>
        <dbReference type="ARBA" id="ARBA00022723"/>
    </source>
</evidence>
<evidence type="ECO:0000256" key="8">
    <source>
        <dbReference type="PIRSR" id="PIRSR601577-1"/>
    </source>
</evidence>
<dbReference type="EC" id="3.4.24.-" evidence="10"/>
<evidence type="ECO:0000256" key="7">
    <source>
        <dbReference type="ARBA" id="ARBA00039717"/>
    </source>
</evidence>
<evidence type="ECO:0000256" key="12">
    <source>
        <dbReference type="SAM" id="Phobius"/>
    </source>
</evidence>
<comment type="caution">
    <text evidence="13">The sequence shown here is derived from an EMBL/GenBank/DDBJ whole genome shotgun (WGS) entry which is preliminary data.</text>
</comment>
<feature type="binding site" evidence="9">
    <location>
        <position position="345"/>
    </location>
    <ligand>
        <name>Zn(2+)</name>
        <dbReference type="ChEBI" id="CHEBI:29105"/>
        <note>catalytic</note>
    </ligand>
</feature>
<evidence type="ECO:0000256" key="11">
    <source>
        <dbReference type="SAM" id="MobiDB-lite"/>
    </source>
</evidence>
<dbReference type="PANTHER" id="PTHR10942:SF0">
    <property type="entry name" value="LEISHMANOLYSIN-LIKE PEPTIDASE"/>
    <property type="match status" value="1"/>
</dbReference>
<organism evidence="13 14">
    <name type="scientific">Geodia barretti</name>
    <name type="common">Barrett's horny sponge</name>
    <dbReference type="NCBI Taxonomy" id="519541"/>
    <lineage>
        <taxon>Eukaryota</taxon>
        <taxon>Metazoa</taxon>
        <taxon>Porifera</taxon>
        <taxon>Demospongiae</taxon>
        <taxon>Heteroscleromorpha</taxon>
        <taxon>Tetractinellida</taxon>
        <taxon>Astrophorina</taxon>
        <taxon>Geodiidae</taxon>
        <taxon>Geodia</taxon>
    </lineage>
</organism>
<feature type="binding site" evidence="9">
    <location>
        <position position="243"/>
    </location>
    <ligand>
        <name>Zn(2+)</name>
        <dbReference type="ChEBI" id="CHEBI:29105"/>
        <note>catalytic</note>
    </ligand>
</feature>
<accession>A0AA35W3B0</accession>
<keyword evidence="10" id="KW-0732">Signal</keyword>
<evidence type="ECO:0000256" key="9">
    <source>
        <dbReference type="PIRSR" id="PIRSR601577-2"/>
    </source>
</evidence>
<feature type="transmembrane region" description="Helical" evidence="12">
    <location>
        <begin position="616"/>
        <end position="633"/>
    </location>
</feature>
<feature type="signal peptide" evidence="10">
    <location>
        <begin position="1"/>
        <end position="19"/>
    </location>
</feature>
<keyword evidence="12" id="KW-0812">Transmembrane</keyword>
<dbReference type="AlphaFoldDB" id="A0AA35W3B0"/>
<keyword evidence="6 9" id="KW-0482">Metalloprotease</keyword>
<dbReference type="GO" id="GO:0016020">
    <property type="term" value="C:membrane"/>
    <property type="evidence" value="ECO:0007669"/>
    <property type="project" value="InterPro"/>
</dbReference>
<dbReference type="SUPFAM" id="SSF55486">
    <property type="entry name" value="Metalloproteases ('zincins'), catalytic domain"/>
    <property type="match status" value="1"/>
</dbReference>
<dbReference type="Proteomes" id="UP001174909">
    <property type="component" value="Unassembled WGS sequence"/>
</dbReference>
<dbReference type="Pfam" id="PF01457">
    <property type="entry name" value="Peptidase_M8"/>
    <property type="match status" value="1"/>
</dbReference>
<dbReference type="GO" id="GO:0005737">
    <property type="term" value="C:cytoplasm"/>
    <property type="evidence" value="ECO:0007669"/>
    <property type="project" value="TreeGrafter"/>
</dbReference>
<comment type="similarity">
    <text evidence="1 10">Belongs to the peptidase M8 family.</text>
</comment>
<dbReference type="GO" id="GO:0046872">
    <property type="term" value="F:metal ion binding"/>
    <property type="evidence" value="ECO:0007669"/>
    <property type="project" value="UniProtKB-KW"/>
</dbReference>
<evidence type="ECO:0000256" key="2">
    <source>
        <dbReference type="ARBA" id="ARBA00022670"/>
    </source>
</evidence>
<evidence type="ECO:0000256" key="6">
    <source>
        <dbReference type="ARBA" id="ARBA00023049"/>
    </source>
</evidence>
<feature type="active site" evidence="8">
    <location>
        <position position="240"/>
    </location>
</feature>
<feature type="region of interest" description="Disordered" evidence="11">
    <location>
        <begin position="261"/>
        <end position="284"/>
    </location>
</feature>